<evidence type="ECO:0000259" key="5">
    <source>
        <dbReference type="Pfam" id="PF13649"/>
    </source>
</evidence>
<protein>
    <recommendedName>
        <fullName evidence="3">Carboxy-S-adenosyl-L-methionine synthase</fullName>
        <shortName evidence="3">Cx-SAM synthase</shortName>
        <ecNumber evidence="3">2.1.3.-</ecNumber>
    </recommendedName>
</protein>
<sequence>MDMNDNKDTLFSTLVDRVTDFTFNEQVAQVFPNMIQRSIPGYNNIISTIGILAKRFAKPYSRIYDLGCSLGAATISMHNQINQKGCRIIAVDSSNAMVQRCKAYLNKHQLTIPIKVIKADIRNVKITNASVVVLNFTLQFINPKDRQSLLENIYSGLRSGGILILSEKYIFENDVLNKLLIKLHHDFKRKNGYSELEIKQKLIALENVIYPDSIKTHKIRFKDIGFSSNETWFQYFNFGAMIAIK</sequence>
<dbReference type="GO" id="GO:0002098">
    <property type="term" value="P:tRNA wobble uridine modification"/>
    <property type="evidence" value="ECO:0007669"/>
    <property type="project" value="InterPro"/>
</dbReference>
<proteinExistence type="inferred from homology"/>
<evidence type="ECO:0000256" key="3">
    <source>
        <dbReference type="HAMAP-Rule" id="MF_01589"/>
    </source>
</evidence>
<dbReference type="eggNOG" id="COG4106">
    <property type="taxonomic scope" value="Bacteria"/>
</dbReference>
<feature type="domain" description="Methyltransferase" evidence="5">
    <location>
        <begin position="63"/>
        <end position="161"/>
    </location>
</feature>
<accession>S3DI90</accession>
<dbReference type="InterPro" id="IPR005271">
    <property type="entry name" value="CmoA"/>
</dbReference>
<evidence type="ECO:0000256" key="4">
    <source>
        <dbReference type="PIRSR" id="PIRSR006325-1"/>
    </source>
</evidence>
<name>S3DI90_9GAMM</name>
<dbReference type="Proteomes" id="UP000053688">
    <property type="component" value="Unassembled WGS sequence"/>
</dbReference>
<organism evidence="6 7">
    <name type="scientific">Candidatus Photodesmus katoptron Akat1</name>
    <dbReference type="NCBI Taxonomy" id="1236703"/>
    <lineage>
        <taxon>Bacteria</taxon>
        <taxon>Pseudomonadati</taxon>
        <taxon>Pseudomonadota</taxon>
        <taxon>Gammaproteobacteria</taxon>
        <taxon>Vibrionales</taxon>
        <taxon>Vibrionaceae</taxon>
        <taxon>Candidatus Photodesmus</taxon>
    </lineage>
</organism>
<dbReference type="Pfam" id="PF13649">
    <property type="entry name" value="Methyltransf_25"/>
    <property type="match status" value="1"/>
</dbReference>
<dbReference type="CDD" id="cd02440">
    <property type="entry name" value="AdoMet_MTases"/>
    <property type="match status" value="1"/>
</dbReference>
<feature type="binding site" evidence="3 4">
    <location>
        <begin position="67"/>
        <end position="69"/>
    </location>
    <ligand>
        <name>S-adenosyl-L-methionine</name>
        <dbReference type="ChEBI" id="CHEBI:59789"/>
    </ligand>
</feature>
<dbReference type="NCBIfam" id="NF011995">
    <property type="entry name" value="PRK15451.1"/>
    <property type="match status" value="1"/>
</dbReference>
<comment type="function">
    <text evidence="3">Catalyzes the conversion of S-adenosyl-L-methionine (SAM) to carboxy-S-adenosyl-L-methionine (Cx-SAM).</text>
</comment>
<evidence type="ECO:0000256" key="2">
    <source>
        <dbReference type="ARBA" id="ARBA00022691"/>
    </source>
</evidence>
<dbReference type="EC" id="2.1.3.-" evidence="3"/>
<dbReference type="NCBIfam" id="TIGR00740">
    <property type="entry name" value="carboxy-S-adenosyl-L-methionine synthase CmoA"/>
    <property type="match status" value="1"/>
</dbReference>
<dbReference type="GO" id="GO:0032259">
    <property type="term" value="P:methylation"/>
    <property type="evidence" value="ECO:0007669"/>
    <property type="project" value="UniProtKB-KW"/>
</dbReference>
<gene>
    <name evidence="3" type="primary">cmoA</name>
    <name evidence="6" type="ORF">O1U_0722</name>
</gene>
<keyword evidence="7" id="KW-1185">Reference proteome</keyword>
<dbReference type="HAMAP" id="MF_01589">
    <property type="entry name" value="Cx_SAM_synthase"/>
    <property type="match status" value="1"/>
</dbReference>
<dbReference type="Gene3D" id="3.40.50.150">
    <property type="entry name" value="Vaccinia Virus protein VP39"/>
    <property type="match status" value="1"/>
</dbReference>
<dbReference type="GO" id="GO:0008168">
    <property type="term" value="F:methyltransferase activity"/>
    <property type="evidence" value="ECO:0007669"/>
    <property type="project" value="UniProtKB-KW"/>
</dbReference>
<evidence type="ECO:0000313" key="7">
    <source>
        <dbReference type="Proteomes" id="UP000053688"/>
    </source>
</evidence>
<dbReference type="SUPFAM" id="SSF53335">
    <property type="entry name" value="S-adenosyl-L-methionine-dependent methyltransferases"/>
    <property type="match status" value="1"/>
</dbReference>
<comment type="caution">
    <text evidence="6">The sequence shown here is derived from an EMBL/GenBank/DDBJ whole genome shotgun (WGS) entry which is preliminary data.</text>
</comment>
<keyword evidence="6" id="KW-0489">Methyltransferase</keyword>
<feature type="binding site" evidence="3 4">
    <location>
        <position position="135"/>
    </location>
    <ligand>
        <name>S-adenosyl-L-methionine</name>
        <dbReference type="ChEBI" id="CHEBI:59789"/>
    </ligand>
</feature>
<dbReference type="PIRSF" id="PIRSF006325">
    <property type="entry name" value="MeTrfase_bac"/>
    <property type="match status" value="1"/>
</dbReference>
<dbReference type="PATRIC" id="fig|1236703.3.peg.743"/>
<comment type="similarity">
    <text evidence="3">Belongs to the class I-like SAM-binding methyltransferase superfamily. Cx-SAM synthase family.</text>
</comment>
<comment type="caution">
    <text evidence="3">Lacks conserved residue(s) required for the propagation of feature annotation.</text>
</comment>
<reference evidence="6 7" key="1">
    <citation type="journal article" date="2014" name="Environ. Microbiol.">
        <title>Genomic signatures of obligate host dependence in the luminous bacterial symbiont of a vertebrate.</title>
        <authorList>
            <person name="Hendry T.A."/>
            <person name="de Wet J.R."/>
            <person name="Dunlap P.V."/>
        </authorList>
    </citation>
    <scope>NUCLEOTIDE SEQUENCE [LARGE SCALE GENOMIC DNA]</scope>
    <source>
        <strain evidence="6 7">Akat1</strain>
    </source>
</reference>
<dbReference type="EMBL" id="AMSD01000002">
    <property type="protein sequence ID" value="EPE37420.1"/>
    <property type="molecule type" value="Genomic_DNA"/>
</dbReference>
<dbReference type="PANTHER" id="PTHR43861">
    <property type="entry name" value="TRANS-ACONITATE 2-METHYLTRANSFERASE-RELATED"/>
    <property type="match status" value="1"/>
</dbReference>
<dbReference type="InterPro" id="IPR029063">
    <property type="entry name" value="SAM-dependent_MTases_sf"/>
</dbReference>
<dbReference type="GO" id="GO:0016743">
    <property type="term" value="F:carboxyl- or carbamoyltransferase activity"/>
    <property type="evidence" value="ECO:0007669"/>
    <property type="project" value="UniProtKB-UniRule"/>
</dbReference>
<keyword evidence="2 3" id="KW-0949">S-adenosyl-L-methionine</keyword>
<evidence type="ECO:0000313" key="6">
    <source>
        <dbReference type="EMBL" id="EPE37420.1"/>
    </source>
</evidence>
<dbReference type="STRING" id="28176.CF66_0177"/>
<dbReference type="AlphaFoldDB" id="S3DI90"/>
<comment type="catalytic activity">
    <reaction evidence="3">
        <text>prephenate + S-adenosyl-L-methionine = carboxy-S-adenosyl-L-methionine + 3-phenylpyruvate + H2O</text>
        <dbReference type="Rhea" id="RHEA:51692"/>
        <dbReference type="ChEBI" id="CHEBI:15377"/>
        <dbReference type="ChEBI" id="CHEBI:18005"/>
        <dbReference type="ChEBI" id="CHEBI:29934"/>
        <dbReference type="ChEBI" id="CHEBI:59789"/>
        <dbReference type="ChEBI" id="CHEBI:134278"/>
    </reaction>
</comment>
<feature type="binding site" evidence="3 4">
    <location>
        <begin position="120"/>
        <end position="121"/>
    </location>
    <ligand>
        <name>S-adenosyl-L-methionine</name>
        <dbReference type="ChEBI" id="CHEBI:59789"/>
    </ligand>
</feature>
<comment type="subunit">
    <text evidence="3">Homodimer.</text>
</comment>
<dbReference type="GO" id="GO:1904047">
    <property type="term" value="F:S-adenosyl-L-methionine binding"/>
    <property type="evidence" value="ECO:0007669"/>
    <property type="project" value="UniProtKB-UniRule"/>
</dbReference>
<evidence type="ECO:0000256" key="1">
    <source>
        <dbReference type="ARBA" id="ARBA00022679"/>
    </source>
</evidence>
<dbReference type="InterPro" id="IPR041698">
    <property type="entry name" value="Methyltransf_25"/>
</dbReference>
<feature type="binding site" evidence="3 4">
    <location>
        <position position="42"/>
    </location>
    <ligand>
        <name>S-adenosyl-L-methionine</name>
        <dbReference type="ChEBI" id="CHEBI:59789"/>
    </ligand>
</feature>
<dbReference type="PANTHER" id="PTHR43861:SF2">
    <property type="entry name" value="CARBOXY-S-ADENOSYL-L-METHIONINE SYNTHASE"/>
    <property type="match status" value="1"/>
</dbReference>
<keyword evidence="1 3" id="KW-0808">Transferase</keyword>